<evidence type="ECO:0000313" key="3">
    <source>
        <dbReference type="Proteomes" id="UP001519887"/>
    </source>
</evidence>
<sequence length="178" mass="17834">KDTGAAGTAGFAVASLTAADSTGAETGLAGGSWTVSIRHIDKTALAAVIAEAQAAHDAAAEGTAAGQYPAGSKAELQAAIDDAKAVAADSAATDEQVEQAAASLAESLQAFRDAVIKTRPGDMNDDDKVTVGDLAIIAAAYGRTAADPNWPQYAKSDLNADGLIDIEDLSAMARLIFG</sequence>
<dbReference type="InterPro" id="IPR016134">
    <property type="entry name" value="Dockerin_dom"/>
</dbReference>
<dbReference type="Gene3D" id="1.20.1270.90">
    <property type="entry name" value="AF1782-like"/>
    <property type="match status" value="1"/>
</dbReference>
<dbReference type="InterPro" id="IPR036439">
    <property type="entry name" value="Dockerin_dom_sf"/>
</dbReference>
<dbReference type="PROSITE" id="PS00018">
    <property type="entry name" value="EF_HAND_1"/>
    <property type="match status" value="1"/>
</dbReference>
<dbReference type="PROSITE" id="PS51766">
    <property type="entry name" value="DOCKERIN"/>
    <property type="match status" value="1"/>
</dbReference>
<keyword evidence="2" id="KW-0378">Hydrolase</keyword>
<dbReference type="Gene3D" id="1.10.1330.10">
    <property type="entry name" value="Dockerin domain"/>
    <property type="match status" value="1"/>
</dbReference>
<comment type="caution">
    <text evidence="2">The sequence shown here is derived from an EMBL/GenBank/DDBJ whole genome shotgun (WGS) entry which is preliminary data.</text>
</comment>
<protein>
    <submittedName>
        <fullName evidence="2">Glycoside hydrolase</fullName>
    </submittedName>
</protein>
<evidence type="ECO:0000259" key="1">
    <source>
        <dbReference type="PROSITE" id="PS51766"/>
    </source>
</evidence>
<gene>
    <name evidence="2" type="ORF">K0U00_32865</name>
</gene>
<dbReference type="Proteomes" id="UP001519887">
    <property type="component" value="Unassembled WGS sequence"/>
</dbReference>
<name>A0ABS7CDB2_9BACL</name>
<feature type="non-terminal residue" evidence="2">
    <location>
        <position position="1"/>
    </location>
</feature>
<evidence type="ECO:0000313" key="2">
    <source>
        <dbReference type="EMBL" id="MBW7458849.1"/>
    </source>
</evidence>
<dbReference type="SUPFAM" id="SSF63446">
    <property type="entry name" value="Type I dockerin domain"/>
    <property type="match status" value="1"/>
</dbReference>
<dbReference type="InterPro" id="IPR018247">
    <property type="entry name" value="EF_Hand_1_Ca_BS"/>
</dbReference>
<dbReference type="EMBL" id="JAHZIK010001371">
    <property type="protein sequence ID" value="MBW7458849.1"/>
    <property type="molecule type" value="Genomic_DNA"/>
</dbReference>
<organism evidence="2 3">
    <name type="scientific">Paenibacillus sepulcri</name>
    <dbReference type="NCBI Taxonomy" id="359917"/>
    <lineage>
        <taxon>Bacteria</taxon>
        <taxon>Bacillati</taxon>
        <taxon>Bacillota</taxon>
        <taxon>Bacilli</taxon>
        <taxon>Bacillales</taxon>
        <taxon>Paenibacillaceae</taxon>
        <taxon>Paenibacillus</taxon>
    </lineage>
</organism>
<reference evidence="2 3" key="1">
    <citation type="submission" date="2021-07" db="EMBL/GenBank/DDBJ databases">
        <title>Paenibacillus radiodurans sp. nov., isolated from the southeastern edge of Tengger Desert.</title>
        <authorList>
            <person name="Zhang G."/>
        </authorList>
    </citation>
    <scope>NUCLEOTIDE SEQUENCE [LARGE SCALE GENOMIC DNA]</scope>
    <source>
        <strain evidence="2 3">CCM 7311</strain>
    </source>
</reference>
<proteinExistence type="predicted"/>
<accession>A0ABS7CDB2</accession>
<dbReference type="GO" id="GO:0016787">
    <property type="term" value="F:hydrolase activity"/>
    <property type="evidence" value="ECO:0007669"/>
    <property type="project" value="UniProtKB-KW"/>
</dbReference>
<keyword evidence="3" id="KW-1185">Reference proteome</keyword>
<feature type="domain" description="Dockerin" evidence="1">
    <location>
        <begin position="116"/>
        <end position="178"/>
    </location>
</feature>